<evidence type="ECO:0000313" key="3">
    <source>
        <dbReference type="Proteomes" id="UP000094172"/>
    </source>
</evidence>
<dbReference type="AlphaFoldDB" id="A0A1E3VQ05"/>
<organism evidence="2 3">
    <name type="scientific">Methyloceanibacter stevinii</name>
    <dbReference type="NCBI Taxonomy" id="1774970"/>
    <lineage>
        <taxon>Bacteria</taxon>
        <taxon>Pseudomonadati</taxon>
        <taxon>Pseudomonadota</taxon>
        <taxon>Alphaproteobacteria</taxon>
        <taxon>Hyphomicrobiales</taxon>
        <taxon>Hyphomicrobiaceae</taxon>
        <taxon>Methyloceanibacter</taxon>
    </lineage>
</organism>
<name>A0A1E3VQ05_9HYPH</name>
<sequence length="208" mass="22228">MKPWSPTMKPLPSPLERLTAAAYPPRDDADVGRAAIGLRGCHARGDLPGESTGRQLRGELIAMGAAHLVGRDHGRAQRARIDLLPQRGMGLEIGQAVGDERAARARRRIERDGTAAEAPQERIAHAHLVAFEVVHGEMPAEALGLGGDGMADIAIDEKACAVLGEPGERFAEPFVAEGIPAFEERAAGGEDRPRRRTFLQVGATTVNR</sequence>
<gene>
    <name evidence="2" type="ORF">AUC70_01515</name>
</gene>
<proteinExistence type="predicted"/>
<keyword evidence="3" id="KW-1185">Reference proteome</keyword>
<evidence type="ECO:0000313" key="2">
    <source>
        <dbReference type="EMBL" id="ODR95603.1"/>
    </source>
</evidence>
<evidence type="ECO:0000256" key="1">
    <source>
        <dbReference type="SAM" id="MobiDB-lite"/>
    </source>
</evidence>
<protein>
    <submittedName>
        <fullName evidence="2">Uncharacterized protein</fullName>
    </submittedName>
</protein>
<comment type="caution">
    <text evidence="2">The sequence shown here is derived from an EMBL/GenBank/DDBJ whole genome shotgun (WGS) entry which is preliminary data.</text>
</comment>
<feature type="region of interest" description="Disordered" evidence="1">
    <location>
        <begin position="186"/>
        <end position="208"/>
    </location>
</feature>
<dbReference type="Proteomes" id="UP000094172">
    <property type="component" value="Unassembled WGS sequence"/>
</dbReference>
<accession>A0A1E3VQ05</accession>
<dbReference type="EMBL" id="LPWE01000010">
    <property type="protein sequence ID" value="ODR95603.1"/>
    <property type="molecule type" value="Genomic_DNA"/>
</dbReference>
<reference evidence="2 3" key="1">
    <citation type="journal article" date="2016" name="Environ. Microbiol.">
        <title>New Methyloceanibacter diversity from North Sea sediments includes methanotroph containing solely the soluble methane monooxygenase.</title>
        <authorList>
            <person name="Vekeman B."/>
            <person name="Kerckhof F.M."/>
            <person name="Cremers G."/>
            <person name="de Vos P."/>
            <person name="Vandamme P."/>
            <person name="Boon N."/>
            <person name="Op den Camp H.J."/>
            <person name="Heylen K."/>
        </authorList>
    </citation>
    <scope>NUCLEOTIDE SEQUENCE [LARGE SCALE GENOMIC DNA]</scope>
    <source>
        <strain evidence="2 3">R-67176</strain>
    </source>
</reference>